<feature type="transmembrane region" description="Helical" evidence="8">
    <location>
        <begin position="344"/>
        <end position="365"/>
    </location>
</feature>
<keyword evidence="3" id="KW-0813">Transport</keyword>
<evidence type="ECO:0000256" key="3">
    <source>
        <dbReference type="ARBA" id="ARBA00022448"/>
    </source>
</evidence>
<evidence type="ECO:0000256" key="1">
    <source>
        <dbReference type="ARBA" id="ARBA00004651"/>
    </source>
</evidence>
<organism evidence="9 10">
    <name type="scientific">Raineyella fluvialis</name>
    <dbReference type="NCBI Taxonomy" id="2662261"/>
    <lineage>
        <taxon>Bacteria</taxon>
        <taxon>Bacillati</taxon>
        <taxon>Actinomycetota</taxon>
        <taxon>Actinomycetes</taxon>
        <taxon>Propionibacteriales</taxon>
        <taxon>Propionibacteriaceae</taxon>
        <taxon>Raineyella</taxon>
    </lineage>
</organism>
<keyword evidence="4" id="KW-1003">Cell membrane</keyword>
<dbReference type="CDD" id="cd09320">
    <property type="entry name" value="TDT_like_2"/>
    <property type="match status" value="1"/>
</dbReference>
<dbReference type="InterPro" id="IPR051629">
    <property type="entry name" value="Sulfite_efflux_TDT"/>
</dbReference>
<dbReference type="Pfam" id="PF03595">
    <property type="entry name" value="SLAC1"/>
    <property type="match status" value="1"/>
</dbReference>
<dbReference type="AlphaFoldDB" id="A0A5Q2FBN6"/>
<gene>
    <name evidence="9" type="ORF">Rai3103_03105</name>
</gene>
<feature type="transmembrane region" description="Helical" evidence="8">
    <location>
        <begin position="137"/>
        <end position="156"/>
    </location>
</feature>
<evidence type="ECO:0000313" key="9">
    <source>
        <dbReference type="EMBL" id="QGF22824.1"/>
    </source>
</evidence>
<feature type="transmembrane region" description="Helical" evidence="8">
    <location>
        <begin position="278"/>
        <end position="299"/>
    </location>
</feature>
<accession>A0A5Q2FBN6</accession>
<evidence type="ECO:0000256" key="8">
    <source>
        <dbReference type="SAM" id="Phobius"/>
    </source>
</evidence>
<feature type="transmembrane region" description="Helical" evidence="8">
    <location>
        <begin position="59"/>
        <end position="80"/>
    </location>
</feature>
<evidence type="ECO:0000256" key="2">
    <source>
        <dbReference type="ARBA" id="ARBA00008566"/>
    </source>
</evidence>
<keyword evidence="7 8" id="KW-0472">Membrane</keyword>
<evidence type="ECO:0000256" key="4">
    <source>
        <dbReference type="ARBA" id="ARBA00022475"/>
    </source>
</evidence>
<evidence type="ECO:0000256" key="7">
    <source>
        <dbReference type="ARBA" id="ARBA00023136"/>
    </source>
</evidence>
<dbReference type="PANTHER" id="PTHR31686:SF1">
    <property type="entry name" value="SULFITE EFFLUX PUMP SSU1"/>
    <property type="match status" value="1"/>
</dbReference>
<keyword evidence="6 8" id="KW-1133">Transmembrane helix</keyword>
<feature type="transmembrane region" description="Helical" evidence="8">
    <location>
        <begin position="168"/>
        <end position="191"/>
    </location>
</feature>
<evidence type="ECO:0000256" key="6">
    <source>
        <dbReference type="ARBA" id="ARBA00022989"/>
    </source>
</evidence>
<dbReference type="KEGG" id="rain:Rai3103_03105"/>
<comment type="subcellular location">
    <subcellularLocation>
        <location evidence="1">Cell membrane</location>
        <topology evidence="1">Multi-pass membrane protein</topology>
    </subcellularLocation>
</comment>
<reference evidence="9 10" key="1">
    <citation type="submission" date="2019-10" db="EMBL/GenBank/DDBJ databases">
        <title>Genomic analysis of Raineyella sp. CBA3103.</title>
        <authorList>
            <person name="Roh S.W."/>
        </authorList>
    </citation>
    <scope>NUCLEOTIDE SEQUENCE [LARGE SCALE GENOMIC DNA]</scope>
    <source>
        <strain evidence="9 10">CBA3103</strain>
    </source>
</reference>
<evidence type="ECO:0000256" key="5">
    <source>
        <dbReference type="ARBA" id="ARBA00022692"/>
    </source>
</evidence>
<dbReference type="Gene3D" id="1.50.10.150">
    <property type="entry name" value="Voltage-dependent anion channel"/>
    <property type="match status" value="1"/>
</dbReference>
<evidence type="ECO:0000313" key="10">
    <source>
        <dbReference type="Proteomes" id="UP000386847"/>
    </source>
</evidence>
<dbReference type="RefSeq" id="WP_153571351.1">
    <property type="nucleotide sequence ID" value="NZ_CP045725.1"/>
</dbReference>
<keyword evidence="10" id="KW-1185">Reference proteome</keyword>
<name>A0A5Q2FBN6_9ACTN</name>
<dbReference type="InterPro" id="IPR004695">
    <property type="entry name" value="SLAC1/Mae1/Ssu1/TehA"/>
</dbReference>
<dbReference type="GO" id="GO:0005886">
    <property type="term" value="C:plasma membrane"/>
    <property type="evidence" value="ECO:0007669"/>
    <property type="project" value="UniProtKB-SubCell"/>
</dbReference>
<sequence length="371" mass="38354">MSGVTVSLARPVPPATGSPCAPVAALPPLGPSWYPAVMGTGILGTLLQTFAERLPGAQAMAGVAMVLAWTVLIVLTAGFLRRVAHDRRNFTVTVRDTDKAPMWGTVSMGLLAVGSCTATVVPAWWPELTSTAWLLDGVLWSIGTLIGLLAALGFGARLVGRDCGAPTTVWGLAVVGPMVSATTGAALVPRLVGSAQIWLLMTTITCFFLSLCLGTIVFTVAYHHHWRVAPIALVASASAWIPLGMVGQSTAAVQSIAAQAKPLLALPVVHIVQQAANAYGYLMLGVGIPLVGWAVVVTGRGFLLRMPFSPGWWALTFPIGTLALGAVLLGRGTGQPFLTTTGEAATLILAGTVTLCLIASIHAVARRGLTA</sequence>
<feature type="transmembrane region" description="Helical" evidence="8">
    <location>
        <begin position="311"/>
        <end position="332"/>
    </location>
</feature>
<feature type="transmembrane region" description="Helical" evidence="8">
    <location>
        <begin position="233"/>
        <end position="258"/>
    </location>
</feature>
<dbReference type="Proteomes" id="UP000386847">
    <property type="component" value="Chromosome"/>
</dbReference>
<keyword evidence="5 8" id="KW-0812">Transmembrane</keyword>
<proteinExistence type="inferred from homology"/>
<dbReference type="PANTHER" id="PTHR31686">
    <property type="match status" value="1"/>
</dbReference>
<feature type="transmembrane region" description="Helical" evidence="8">
    <location>
        <begin position="101"/>
        <end position="125"/>
    </location>
</feature>
<feature type="transmembrane region" description="Helical" evidence="8">
    <location>
        <begin position="197"/>
        <end position="221"/>
    </location>
</feature>
<comment type="similarity">
    <text evidence="2">Belongs to the tellurite-resistance/dicarboxylate transporter (TDT) family.</text>
</comment>
<dbReference type="EMBL" id="CP045725">
    <property type="protein sequence ID" value="QGF22824.1"/>
    <property type="molecule type" value="Genomic_DNA"/>
</dbReference>
<dbReference type="GO" id="GO:0055085">
    <property type="term" value="P:transmembrane transport"/>
    <property type="evidence" value="ECO:0007669"/>
    <property type="project" value="InterPro"/>
</dbReference>
<protein>
    <submittedName>
        <fullName evidence="9">C4-dicarboxylate ABC transporter</fullName>
    </submittedName>
</protein>
<dbReference type="InterPro" id="IPR038665">
    <property type="entry name" value="Voltage-dep_anion_channel_sf"/>
</dbReference>